<evidence type="ECO:0000256" key="1">
    <source>
        <dbReference type="SAM" id="SignalP"/>
    </source>
</evidence>
<comment type="caution">
    <text evidence="2">The sequence shown here is derived from an EMBL/GenBank/DDBJ whole genome shotgun (WGS) entry which is preliminary data.</text>
</comment>
<feature type="chain" id="PRO_5003026153" description="RHS repeat protein" evidence="1">
    <location>
        <begin position="23"/>
        <end position="301"/>
    </location>
</feature>
<organism evidence="2 3">
    <name type="scientific">Hoylesella buccalis ATCC 35310</name>
    <dbReference type="NCBI Taxonomy" id="679190"/>
    <lineage>
        <taxon>Bacteria</taxon>
        <taxon>Pseudomonadati</taxon>
        <taxon>Bacteroidota</taxon>
        <taxon>Bacteroidia</taxon>
        <taxon>Bacteroidales</taxon>
        <taxon>Prevotellaceae</taxon>
        <taxon>Hoylesella</taxon>
    </lineage>
</organism>
<evidence type="ECO:0008006" key="4">
    <source>
        <dbReference type="Google" id="ProtNLM"/>
    </source>
</evidence>
<accession>D1W7E4</accession>
<name>D1W7E4_9BACT</name>
<keyword evidence="3" id="KW-1185">Reference proteome</keyword>
<gene>
    <name evidence="2" type="ORF">HMPREF0650_2436</name>
</gene>
<evidence type="ECO:0000313" key="2">
    <source>
        <dbReference type="EMBL" id="EFA91540.1"/>
    </source>
</evidence>
<dbReference type="Gene3D" id="2.180.10.10">
    <property type="entry name" value="RHS repeat-associated core"/>
    <property type="match status" value="1"/>
</dbReference>
<dbReference type="STRING" id="679190.HMPREF0650_2436"/>
<evidence type="ECO:0000313" key="3">
    <source>
        <dbReference type="Proteomes" id="UP000005283"/>
    </source>
</evidence>
<dbReference type="EMBL" id="ADEG01000086">
    <property type="protein sequence ID" value="EFA91540.1"/>
    <property type="molecule type" value="Genomic_DNA"/>
</dbReference>
<reference evidence="2 3" key="1">
    <citation type="submission" date="2009-12" db="EMBL/GenBank/DDBJ databases">
        <title>Genome Sequence of Prevotella buccalis ATCC 35310.</title>
        <authorList>
            <person name="Durkin A.S."/>
            <person name="Madupu R."/>
            <person name="Torralba M."/>
            <person name="Methe B."/>
            <person name="Sutton G."/>
            <person name="Strausberg R.L."/>
            <person name="Nelson K.E."/>
        </authorList>
    </citation>
    <scope>NUCLEOTIDE SEQUENCE [LARGE SCALE GENOMIC DNA]</scope>
    <source>
        <strain evidence="2 3">ATCC 35310</strain>
    </source>
</reference>
<dbReference type="AlphaFoldDB" id="D1W7E4"/>
<keyword evidence="1" id="KW-0732">Signal</keyword>
<sequence>MKGLSRICPTLMLALFTCVAFAQTHVGMTVKFPADIDDHLYCYHDYPYTGKPLQGAVKSITIESEDQKAVYSFDKAGRLTGLSDYSSGKEMIYKHYKYDKQGRPVKKEYMDNGYKSSAILIPDEFGNPLERKYKEGGYKETTIFSYDFAKRQVTAKPTEGNNAQGWTYYFDEKGRVTRREKPGKNLSKSVTTYAYNDQDQLVKQTDHFVKDGYYSYEEETTVQTISYDERGFISRKDKATSWSAQDKEKDGKLKSEVRKGDKKSFVLYSDYELDGHGNAVKNTVNHNGKNPETVVRSIIYY</sequence>
<protein>
    <recommendedName>
        <fullName evidence="4">RHS repeat protein</fullName>
    </recommendedName>
</protein>
<feature type="signal peptide" evidence="1">
    <location>
        <begin position="1"/>
        <end position="22"/>
    </location>
</feature>
<dbReference type="Proteomes" id="UP000005283">
    <property type="component" value="Unassembled WGS sequence"/>
</dbReference>
<proteinExistence type="predicted"/>